<keyword evidence="2 4" id="KW-0479">Metal-binding</keyword>
<name>A0ABW6DDI5_9BACT</name>
<dbReference type="InterPro" id="IPR009056">
    <property type="entry name" value="Cyt_c-like_dom"/>
</dbReference>
<gene>
    <name evidence="6" type="ORF">U0R10_10000</name>
</gene>
<keyword evidence="3 4" id="KW-0408">Iron</keyword>
<evidence type="ECO:0000256" key="2">
    <source>
        <dbReference type="ARBA" id="ARBA00022723"/>
    </source>
</evidence>
<dbReference type="EMBL" id="JBBKXZ010000003">
    <property type="protein sequence ID" value="MFD3394957.1"/>
    <property type="molecule type" value="Genomic_DNA"/>
</dbReference>
<evidence type="ECO:0000313" key="6">
    <source>
        <dbReference type="EMBL" id="MFD3394957.1"/>
    </source>
</evidence>
<dbReference type="Pfam" id="PF13442">
    <property type="entry name" value="Cytochrome_CBB3"/>
    <property type="match status" value="1"/>
</dbReference>
<evidence type="ECO:0000256" key="1">
    <source>
        <dbReference type="ARBA" id="ARBA00022617"/>
    </source>
</evidence>
<reference evidence="6 7" key="1">
    <citation type="submission" date="2024-03" db="EMBL/GenBank/DDBJ databases">
        <title>Aquirufa genome sequencing.</title>
        <authorList>
            <person name="Pitt A."/>
            <person name="Hahn M.W."/>
        </authorList>
    </citation>
    <scope>NUCLEOTIDE SEQUENCE [LARGE SCALE GENOMIC DNA]</scope>
    <source>
        <strain evidence="6 7">OSTEICH-129V</strain>
    </source>
</reference>
<dbReference type="Proteomes" id="UP001598138">
    <property type="component" value="Unassembled WGS sequence"/>
</dbReference>
<evidence type="ECO:0000256" key="4">
    <source>
        <dbReference type="PROSITE-ProRule" id="PRU00433"/>
    </source>
</evidence>
<dbReference type="PANTHER" id="PTHR40394:SF2">
    <property type="entry name" value="QUINOL:CYTOCHROME C OXIDOREDUCTASE MEMBRANE PROTEIN"/>
    <property type="match status" value="1"/>
</dbReference>
<proteinExistence type="predicted"/>
<keyword evidence="1 4" id="KW-0349">Heme</keyword>
<comment type="caution">
    <text evidence="6">The sequence shown here is derived from an EMBL/GenBank/DDBJ whole genome shotgun (WGS) entry which is preliminary data.</text>
</comment>
<protein>
    <submittedName>
        <fullName evidence="6">Cytochrome c</fullName>
    </submittedName>
</protein>
<dbReference type="PANTHER" id="PTHR40394">
    <property type="entry name" value="LIPOPROTEIN-RELATED"/>
    <property type="match status" value="1"/>
</dbReference>
<dbReference type="PROSITE" id="PS51257">
    <property type="entry name" value="PROKAR_LIPOPROTEIN"/>
    <property type="match status" value="1"/>
</dbReference>
<dbReference type="Gene3D" id="1.10.760.10">
    <property type="entry name" value="Cytochrome c-like domain"/>
    <property type="match status" value="1"/>
</dbReference>
<dbReference type="SUPFAM" id="SSF46626">
    <property type="entry name" value="Cytochrome c"/>
    <property type="match status" value="1"/>
</dbReference>
<evidence type="ECO:0000313" key="7">
    <source>
        <dbReference type="Proteomes" id="UP001598138"/>
    </source>
</evidence>
<accession>A0ABW6DDI5</accession>
<keyword evidence="7" id="KW-1185">Reference proteome</keyword>
<evidence type="ECO:0000256" key="3">
    <source>
        <dbReference type="ARBA" id="ARBA00023004"/>
    </source>
</evidence>
<organism evidence="6 7">
    <name type="scientific">Aquirufa avitistagni</name>
    <dbReference type="NCBI Taxonomy" id="3104728"/>
    <lineage>
        <taxon>Bacteria</taxon>
        <taxon>Pseudomonadati</taxon>
        <taxon>Bacteroidota</taxon>
        <taxon>Cytophagia</taxon>
        <taxon>Cytophagales</taxon>
        <taxon>Flectobacillaceae</taxon>
        <taxon>Aquirufa</taxon>
    </lineage>
</organism>
<evidence type="ECO:0000259" key="5">
    <source>
        <dbReference type="PROSITE" id="PS51007"/>
    </source>
</evidence>
<sequence>MFTKKHNNMFNPRIKFIFVASIVAGLMSCGSDPNDTGTEFAPNMYHSVGYEPMSQTAGDSNTINPLGMNMRLPVKGTVSRKSYTGSDSLKQAFLTQELTAKAIPTDSISYSEKSLFNPIAATPENIEAGKLQYERFCQHCHGETGKGDGLVAKAYKGVPVYSSDALKTMNDGHIYHVITHGKGRMWAHGSQISSENRWKIVLYVHELQKQ</sequence>
<dbReference type="InterPro" id="IPR036909">
    <property type="entry name" value="Cyt_c-like_dom_sf"/>
</dbReference>
<dbReference type="PROSITE" id="PS51007">
    <property type="entry name" value="CYTC"/>
    <property type="match status" value="1"/>
</dbReference>
<feature type="domain" description="Cytochrome c" evidence="5">
    <location>
        <begin position="124"/>
        <end position="208"/>
    </location>
</feature>